<comment type="function">
    <text evidence="11">Subunit e, of the mitochondrial membrane ATP synthase complex (F(1)F(0) ATP synthase or Complex V) that produces ATP from ADP in the presence of a proton gradient across the membrane which is generated by electron transport complexes of the respiratory chain. ATP synthase complex consist of a soluble F(1) head domain - the catalytic core - and a membrane F(1) domain - the membrane proton channel. These two domains are linked by a central stalk rotating inside the F(1) region and a stationary peripheral stalk. During catalysis, ATP synthesis in the catalytic domain of F(1) is coupled via a rotary mechanism of the central stalk subunits to proton translocation. In vivo, can only synthesize ATP although its ATP hydrolase activity can be activated artificially in vitro. Part of the complex F(0) domain.</text>
</comment>
<evidence type="ECO:0000256" key="5">
    <source>
        <dbReference type="ARBA" id="ARBA00022781"/>
    </source>
</evidence>
<evidence type="ECO:0000256" key="3">
    <source>
        <dbReference type="ARBA" id="ARBA00022448"/>
    </source>
</evidence>
<organism evidence="12 13">
    <name type="scientific">Spizellomyces punctatus (strain DAOM BR117)</name>
    <dbReference type="NCBI Taxonomy" id="645134"/>
    <lineage>
        <taxon>Eukaryota</taxon>
        <taxon>Fungi</taxon>
        <taxon>Fungi incertae sedis</taxon>
        <taxon>Chytridiomycota</taxon>
        <taxon>Chytridiomycota incertae sedis</taxon>
        <taxon>Chytridiomycetes</taxon>
        <taxon>Spizellomycetales</taxon>
        <taxon>Spizellomycetaceae</taxon>
        <taxon>Spizellomyces</taxon>
    </lineage>
</organism>
<protein>
    <recommendedName>
        <fullName evidence="11">ATP synthase F(0) complex subunit e, mitochondrial</fullName>
    </recommendedName>
</protein>
<keyword evidence="8 11" id="KW-0496">Mitochondrion</keyword>
<evidence type="ECO:0000256" key="2">
    <source>
        <dbReference type="ARBA" id="ARBA00007333"/>
    </source>
</evidence>
<comment type="similarity">
    <text evidence="2 11">Belongs to the ATPase e subunit family.</text>
</comment>
<dbReference type="Pfam" id="PF05680">
    <property type="entry name" value="ATP-synt_E"/>
    <property type="match status" value="1"/>
</dbReference>
<sequence>MSNLTNIHTLNLLRWTALGTGILYGGLKRQYLVSYVQERKQERDKKLFEELVYEARVVYTALKEKELAEVAKKEFGIEAIDPDDYRFDAEKYLNFLIAQQEKEAAILQK</sequence>
<keyword evidence="3 11" id="KW-0813">Transport</keyword>
<reference evidence="12 13" key="1">
    <citation type="submission" date="2009-08" db="EMBL/GenBank/DDBJ databases">
        <title>The Genome Sequence of Spizellomyces punctatus strain DAOM BR117.</title>
        <authorList>
            <consortium name="The Broad Institute Genome Sequencing Platform"/>
            <person name="Russ C."/>
            <person name="Cuomo C."/>
            <person name="Shea T."/>
            <person name="Young S.K."/>
            <person name="Zeng Q."/>
            <person name="Koehrsen M."/>
            <person name="Haas B."/>
            <person name="Borodovsky M."/>
            <person name="Guigo R."/>
            <person name="Alvarado L."/>
            <person name="Berlin A."/>
            <person name="Bochicchio J."/>
            <person name="Borenstein D."/>
            <person name="Chapman S."/>
            <person name="Chen Z."/>
            <person name="Engels R."/>
            <person name="Freedman E."/>
            <person name="Gellesch M."/>
            <person name="Goldberg J."/>
            <person name="Griggs A."/>
            <person name="Gujja S."/>
            <person name="Heiman D."/>
            <person name="Hepburn T."/>
            <person name="Howarth C."/>
            <person name="Jen D."/>
            <person name="Larson L."/>
            <person name="Lewis B."/>
            <person name="Mehta T."/>
            <person name="Park D."/>
            <person name="Pearson M."/>
            <person name="Roberts A."/>
            <person name="Saif S."/>
            <person name="Shenoy N."/>
            <person name="Sisk P."/>
            <person name="Stolte C."/>
            <person name="Sykes S."/>
            <person name="Thomson T."/>
            <person name="Walk T."/>
            <person name="White J."/>
            <person name="Yandava C."/>
            <person name="Burger G."/>
            <person name="Gray M.W."/>
            <person name="Holland P.W.H."/>
            <person name="King N."/>
            <person name="Lang F.B.F."/>
            <person name="Roger A.J."/>
            <person name="Ruiz-Trillo I."/>
            <person name="Lander E."/>
            <person name="Nusbaum C."/>
        </authorList>
    </citation>
    <scope>NUCLEOTIDE SEQUENCE [LARGE SCALE GENOMIC DNA]</scope>
    <source>
        <strain evidence="12 13">DAOM BR117</strain>
    </source>
</reference>
<dbReference type="GO" id="GO:0015078">
    <property type="term" value="F:proton transmembrane transporter activity"/>
    <property type="evidence" value="ECO:0007669"/>
    <property type="project" value="InterPro"/>
</dbReference>
<dbReference type="InParanoid" id="A0A0L0HNS7"/>
<evidence type="ECO:0000256" key="4">
    <source>
        <dbReference type="ARBA" id="ARBA00022547"/>
    </source>
</evidence>
<evidence type="ECO:0000256" key="8">
    <source>
        <dbReference type="ARBA" id="ARBA00023128"/>
    </source>
</evidence>
<name>A0A0L0HNS7_SPIPD</name>
<evidence type="ECO:0000256" key="9">
    <source>
        <dbReference type="ARBA" id="ARBA00023136"/>
    </source>
</evidence>
<dbReference type="GeneID" id="27686492"/>
<keyword evidence="6 11" id="KW-0999">Mitochondrion inner membrane</keyword>
<dbReference type="InterPro" id="IPR008386">
    <property type="entry name" value="ATP_synth_F0_esu_mt"/>
</dbReference>
<evidence type="ECO:0000256" key="1">
    <source>
        <dbReference type="ARBA" id="ARBA00004273"/>
    </source>
</evidence>
<keyword evidence="5 11" id="KW-0375">Hydrogen ion transport</keyword>
<dbReference type="Proteomes" id="UP000053201">
    <property type="component" value="Unassembled WGS sequence"/>
</dbReference>
<keyword evidence="7 11" id="KW-0406">Ion transport</keyword>
<dbReference type="OrthoDB" id="2125027at2759"/>
<evidence type="ECO:0000256" key="10">
    <source>
        <dbReference type="ARBA" id="ARBA00023310"/>
    </source>
</evidence>
<evidence type="ECO:0000256" key="7">
    <source>
        <dbReference type="ARBA" id="ARBA00023065"/>
    </source>
</evidence>
<gene>
    <name evidence="12" type="ORF">SPPG_02940</name>
</gene>
<comment type="subcellular location">
    <subcellularLocation>
        <location evidence="1 11">Mitochondrion inner membrane</location>
    </subcellularLocation>
</comment>
<evidence type="ECO:0000256" key="11">
    <source>
        <dbReference type="RuleBase" id="RU367005"/>
    </source>
</evidence>
<evidence type="ECO:0000313" key="12">
    <source>
        <dbReference type="EMBL" id="KND02479.1"/>
    </source>
</evidence>
<keyword evidence="13" id="KW-1185">Reference proteome</keyword>
<evidence type="ECO:0000256" key="6">
    <source>
        <dbReference type="ARBA" id="ARBA00022792"/>
    </source>
</evidence>
<evidence type="ECO:0000313" key="13">
    <source>
        <dbReference type="Proteomes" id="UP000053201"/>
    </source>
</evidence>
<keyword evidence="10 11" id="KW-0066">ATP synthesis</keyword>
<dbReference type="GO" id="GO:0045259">
    <property type="term" value="C:proton-transporting ATP synthase complex"/>
    <property type="evidence" value="ECO:0007669"/>
    <property type="project" value="UniProtKB-UniRule"/>
</dbReference>
<comment type="subunit">
    <text evidence="11">F-type ATPases have 2 components, CF(1) - the catalytic core - and CF(0) - the membrane proton channel. CF(1) and CF(0) have multiple subunits.</text>
</comment>
<dbReference type="RefSeq" id="XP_016610518.1">
    <property type="nucleotide sequence ID" value="XM_016751227.1"/>
</dbReference>
<proteinExistence type="inferred from homology"/>
<dbReference type="EMBL" id="KQ257453">
    <property type="protein sequence ID" value="KND02479.1"/>
    <property type="molecule type" value="Genomic_DNA"/>
</dbReference>
<keyword evidence="4 11" id="KW-0138">CF(0)</keyword>
<dbReference type="GO" id="GO:0005743">
    <property type="term" value="C:mitochondrial inner membrane"/>
    <property type="evidence" value="ECO:0007669"/>
    <property type="project" value="UniProtKB-SubCell"/>
</dbReference>
<dbReference type="AlphaFoldDB" id="A0A0L0HNS7"/>
<dbReference type="GO" id="GO:0015986">
    <property type="term" value="P:proton motive force-driven ATP synthesis"/>
    <property type="evidence" value="ECO:0007669"/>
    <property type="project" value="InterPro"/>
</dbReference>
<keyword evidence="9" id="KW-0472">Membrane</keyword>
<dbReference type="VEuPathDB" id="FungiDB:SPPG_02940"/>
<accession>A0A0L0HNS7</accession>
<dbReference type="OMA" id="RVAYAAW"/>